<evidence type="ECO:0000256" key="1">
    <source>
        <dbReference type="SAM" id="Coils"/>
    </source>
</evidence>
<feature type="compositionally biased region" description="Basic and acidic residues" evidence="2">
    <location>
        <begin position="1231"/>
        <end position="1243"/>
    </location>
</feature>
<feature type="compositionally biased region" description="Polar residues" evidence="2">
    <location>
        <begin position="780"/>
        <end position="794"/>
    </location>
</feature>
<feature type="coiled-coil region" evidence="1">
    <location>
        <begin position="527"/>
        <end position="568"/>
    </location>
</feature>
<dbReference type="EMBL" id="HE575321">
    <property type="protein sequence ID" value="CCC91829.1"/>
    <property type="molecule type" value="Genomic_DNA"/>
</dbReference>
<feature type="coiled-coil region" evidence="1">
    <location>
        <begin position="132"/>
        <end position="201"/>
    </location>
</feature>
<evidence type="ECO:0000256" key="2">
    <source>
        <dbReference type="SAM" id="MobiDB-lite"/>
    </source>
</evidence>
<sequence>MEDYSVLRCSDTSLCSYSSVMPVMLCSDVTASPVLQSSRKKSMACVKIGADYRCYSVDYKDNKRSSTCTLVDLGKVWPGSFSGAGHRELLYLKRELSIREEYDRLRREDEGRHRIEEQCSRQRETQLGQQSLLETAMKLEEVRAKREEEQRQRLFDQEKQLEEWKQQRAQELERDRRRRLEEEDRLREREHEREMQRLHEEAKMQLQVQRDASEYGKRIEQAVETANSAMAHQILSELQDREGERRAEANQQYHACKNEIAALRQEMECKQHILQRNEKQLLESQAHLMQVMEQLNELRRLLNSSSEKKLSDAALADVFQRNMERLQRSFDEDKTNMKQWFDGELQRLVRAHDRERSYDEEKHNAQLRIFEKALEEQQHRQRESDEELRRCRAKAATADNVVAEESRLREELRMMRMKLQDASSVEERLTKKASEADRAASEARRALHTVQTEFQLLSDKQTAELRAVREEKQELADELARTKAAHIEEIQQIRENLTVSDNASSRELSKDYEAFCKRITEHHEEALHALEREKGHLARQLRDAEKQLETSQRQLLVLQERMGEEKRNNDRLWQQQIAERDLSITSLKNTIEHLKVGGESVAQLAAQNHDLQVQLEKKDRDLQAALSNKDGNIQQLVKEQEQSQQSISQLRQELGMVQRMRDEEKARADRISEEASLKEKQLRQEIDDAMKTVDSWKNHCSQLLAEQAAAATSSKSNVDSLIREKDNEIEQIRNSLLKSNEENKQLIQKFEKAHERNIAMEKELMEKNALSAPLDRRSSDVQSALQKESAQDTGTPPPKSMQPRASGSALQPVVLSVSSVPQSLSVPVPPEVVNPTPAVPIVSPPIGLSASHAPVEVSVASAVLSPPPQVAPQVVMPVPTIVNVEPARSGSPRARALGAQLLPVPAVEMGATLPVLPSPGFFPSSLQLDGGQHTLPVPVVAQDAAVPIGVAPAETITAPSIDSTSGVTVTLSPAVPQPSTTMTNSLSVASVASAQLPSTEVPTTAQVIPLQAVTTMGFPASTLPVPPEVVNLTPAVPIVSPPIGLSASHAPVEVSVASAVLSPPPQVAPQVVMPVPTIVNVEPARSGSPRARALGAQLLPVPAVEMGVTVSLPISPPPALAPSISIPMGGMQTHQLGSTHLPTNDAAIGINSSVADQKELQFPKPSTVLSAPTGLFGSLAPDVAPIGQAPPSIPVALPPGREQSGVSEQKPSTSTKIPALGAVPDLLSSKGLKEGKSHKEGTKKTKRRS</sequence>
<organism evidence="3">
    <name type="scientific">Trypanosoma congolense (strain IL3000)</name>
    <dbReference type="NCBI Taxonomy" id="1068625"/>
    <lineage>
        <taxon>Eukaryota</taxon>
        <taxon>Discoba</taxon>
        <taxon>Euglenozoa</taxon>
        <taxon>Kinetoplastea</taxon>
        <taxon>Metakinetoplastina</taxon>
        <taxon>Trypanosomatida</taxon>
        <taxon>Trypanosomatidae</taxon>
        <taxon>Trypanosoma</taxon>
        <taxon>Nannomonas</taxon>
    </lineage>
</organism>
<feature type="coiled-coil region" evidence="1">
    <location>
        <begin position="360"/>
        <end position="394"/>
    </location>
</feature>
<feature type="compositionally biased region" description="Polar residues" evidence="2">
    <location>
        <begin position="1204"/>
        <end position="1216"/>
    </location>
</feature>
<accession>G0UR18</accession>
<feature type="coiled-coil region" evidence="1">
    <location>
        <begin position="601"/>
        <end position="763"/>
    </location>
</feature>
<feature type="compositionally biased region" description="Basic and acidic residues" evidence="2">
    <location>
        <begin position="425"/>
        <end position="444"/>
    </location>
</feature>
<feature type="coiled-coil region" evidence="1">
    <location>
        <begin position="246"/>
        <end position="308"/>
    </location>
</feature>
<feature type="region of interest" description="Disordered" evidence="2">
    <location>
        <begin position="770"/>
        <end position="810"/>
    </location>
</feature>
<name>G0UR18_TRYCI</name>
<dbReference type="AlphaFoldDB" id="G0UR18"/>
<feature type="region of interest" description="Disordered" evidence="2">
    <location>
        <begin position="1190"/>
        <end position="1249"/>
    </location>
</feature>
<proteinExistence type="predicted"/>
<feature type="region of interest" description="Disordered" evidence="2">
    <location>
        <begin position="423"/>
        <end position="444"/>
    </location>
</feature>
<reference evidence="3" key="1">
    <citation type="journal article" date="2012" name="Proc. Natl. Acad. Sci. U.S.A.">
        <title>Antigenic diversity is generated by distinct evolutionary mechanisms in African trypanosome species.</title>
        <authorList>
            <person name="Jackson A.P."/>
            <person name="Berry A."/>
            <person name="Aslett M."/>
            <person name="Allison H.C."/>
            <person name="Burton P."/>
            <person name="Vavrova-Anderson J."/>
            <person name="Brown R."/>
            <person name="Browne H."/>
            <person name="Corton N."/>
            <person name="Hauser H."/>
            <person name="Gamble J."/>
            <person name="Gilderthorp R."/>
            <person name="Marcello L."/>
            <person name="McQuillan J."/>
            <person name="Otto T.D."/>
            <person name="Quail M.A."/>
            <person name="Sanders M.J."/>
            <person name="van Tonder A."/>
            <person name="Ginger M.L."/>
            <person name="Field M.C."/>
            <person name="Barry J.D."/>
            <person name="Hertz-Fowler C."/>
            <person name="Berriman M."/>
        </authorList>
    </citation>
    <scope>NUCLEOTIDE SEQUENCE</scope>
    <source>
        <strain evidence="3">IL3000</strain>
    </source>
</reference>
<protein>
    <submittedName>
        <fullName evidence="3">Uncharacterized protein</fullName>
    </submittedName>
</protein>
<gene>
    <name evidence="3" type="ORF">TCIL3000_8_330</name>
</gene>
<dbReference type="VEuPathDB" id="TriTrypDB:TcIL3000_8_330"/>
<evidence type="ECO:0000313" key="3">
    <source>
        <dbReference type="EMBL" id="CCC91829.1"/>
    </source>
</evidence>
<keyword evidence="1" id="KW-0175">Coiled coil</keyword>